<reference evidence="1" key="1">
    <citation type="submission" date="2021-01" db="EMBL/GenBank/DDBJ databases">
        <authorList>
            <person name="Corre E."/>
            <person name="Pelletier E."/>
            <person name="Niang G."/>
            <person name="Scheremetjew M."/>
            <person name="Finn R."/>
            <person name="Kale V."/>
            <person name="Holt S."/>
            <person name="Cochrane G."/>
            <person name="Meng A."/>
            <person name="Brown T."/>
            <person name="Cohen L."/>
        </authorList>
    </citation>
    <scope>NUCLEOTIDE SEQUENCE</scope>
    <source>
        <strain evidence="1">CCMP125</strain>
    </source>
</reference>
<proteinExistence type="predicted"/>
<name>A0A7S2YDF4_9STRA</name>
<dbReference type="EMBL" id="HBHT01020263">
    <property type="protein sequence ID" value="CAD9969282.1"/>
    <property type="molecule type" value="Transcribed_RNA"/>
</dbReference>
<dbReference type="AlphaFoldDB" id="A0A7S2YDF4"/>
<organism evidence="1">
    <name type="scientific">Entomoneis paludosa</name>
    <dbReference type="NCBI Taxonomy" id="265537"/>
    <lineage>
        <taxon>Eukaryota</taxon>
        <taxon>Sar</taxon>
        <taxon>Stramenopiles</taxon>
        <taxon>Ochrophyta</taxon>
        <taxon>Bacillariophyta</taxon>
        <taxon>Bacillariophyceae</taxon>
        <taxon>Bacillariophycidae</taxon>
        <taxon>Entomoneidaceae</taxon>
        <taxon>Entomoneis</taxon>
    </lineage>
</organism>
<protein>
    <submittedName>
        <fullName evidence="1">Uncharacterized protein</fullName>
    </submittedName>
</protein>
<accession>A0A7S2YDF4</accession>
<gene>
    <name evidence="1" type="ORF">APAL1065_LOCUS13584</name>
</gene>
<sequence>MVFWLHANVTLPCQQALRGMRRGSGNKRTGSQSTDEQHWYIASLQCVQKACTRGRVSQRDEDLLIKNLEMLGPWSCVGLERKILRRLKALGDDTGDAHLIAQHEVGTTQLDIREQLIIVVKLYSFQTQDAANKVARACAQFSGPSQLFAQQMAQAAAKAQ</sequence>
<evidence type="ECO:0000313" key="1">
    <source>
        <dbReference type="EMBL" id="CAD9969282.1"/>
    </source>
</evidence>